<dbReference type="EMBL" id="LAZR01057064">
    <property type="protein sequence ID" value="KKK72825.1"/>
    <property type="molecule type" value="Genomic_DNA"/>
</dbReference>
<dbReference type="Pfam" id="PF25209">
    <property type="entry name" value="Phage_capsid_4"/>
    <property type="match status" value="1"/>
</dbReference>
<proteinExistence type="predicted"/>
<dbReference type="AlphaFoldDB" id="A0A0F8YGK7"/>
<sequence>MPAFSTSDASELLEPGLKSIFMNRFRRFPEEYTKLNNVLGSQRNFEEDLTFAGFGAVPQKDEGEGVGFEDPIQGNLKRFTHNEFALGFRITRPMWMDDQYGKMRGMTSALAISFANLAEVQGISYMNNATATTAEFLGADGVALLSNAHPLLGGGTFSNIPTVAADISYTEVQNGLINFEGLTDHQGLEIQVKPRKVVISPSFRFIAEQIFKQDTEPDTANRNKNVVSNKGVEVVVSHYLSDADRWLMLSDPAVDGMAGHSIQFIWRERPLFETYDDKDTKDVKANGYARLSVGFTEAFGVYGSTGG</sequence>
<name>A0A0F8YGK7_9ZZZZ</name>
<organism evidence="1">
    <name type="scientific">marine sediment metagenome</name>
    <dbReference type="NCBI Taxonomy" id="412755"/>
    <lineage>
        <taxon>unclassified sequences</taxon>
        <taxon>metagenomes</taxon>
        <taxon>ecological metagenomes</taxon>
    </lineage>
</organism>
<evidence type="ECO:0008006" key="2">
    <source>
        <dbReference type="Google" id="ProtNLM"/>
    </source>
</evidence>
<protein>
    <recommendedName>
        <fullName evidence="2">Bacteriophage Mu GpT domain-containing protein</fullName>
    </recommendedName>
</protein>
<accession>A0A0F8YGK7</accession>
<gene>
    <name evidence="1" type="ORF">LCGC14_2900010</name>
</gene>
<comment type="caution">
    <text evidence="1">The sequence shown here is derived from an EMBL/GenBank/DDBJ whole genome shotgun (WGS) entry which is preliminary data.</text>
</comment>
<reference evidence="1" key="1">
    <citation type="journal article" date="2015" name="Nature">
        <title>Complex archaea that bridge the gap between prokaryotes and eukaryotes.</title>
        <authorList>
            <person name="Spang A."/>
            <person name="Saw J.H."/>
            <person name="Jorgensen S.L."/>
            <person name="Zaremba-Niedzwiedzka K."/>
            <person name="Martijn J."/>
            <person name="Lind A.E."/>
            <person name="van Eijk R."/>
            <person name="Schleper C."/>
            <person name="Guy L."/>
            <person name="Ettema T.J."/>
        </authorList>
    </citation>
    <scope>NUCLEOTIDE SEQUENCE</scope>
</reference>
<evidence type="ECO:0000313" key="1">
    <source>
        <dbReference type="EMBL" id="KKK72825.1"/>
    </source>
</evidence>